<evidence type="ECO:0000313" key="2">
    <source>
        <dbReference type="Proteomes" id="UP000185109"/>
    </source>
</evidence>
<dbReference type="Proteomes" id="UP000185109">
    <property type="component" value="Chromosome"/>
</dbReference>
<evidence type="ECO:0000313" key="1">
    <source>
        <dbReference type="EMBL" id="APO75697.1"/>
    </source>
</evidence>
<gene>
    <name evidence="1" type="ORF">AM571_CH02895</name>
</gene>
<protein>
    <submittedName>
        <fullName evidence="1">Uncharacterized protein</fullName>
    </submittedName>
</protein>
<dbReference type="EMBL" id="CP017241">
    <property type="protein sequence ID" value="APO75697.1"/>
    <property type="molecule type" value="Genomic_DNA"/>
</dbReference>
<name>A0A1L5P699_RHIET</name>
<organism evidence="1 2">
    <name type="scientific">Rhizobium etli 8C-3</name>
    <dbReference type="NCBI Taxonomy" id="538025"/>
    <lineage>
        <taxon>Bacteria</taxon>
        <taxon>Pseudomonadati</taxon>
        <taxon>Pseudomonadota</taxon>
        <taxon>Alphaproteobacteria</taxon>
        <taxon>Hyphomicrobiales</taxon>
        <taxon>Rhizobiaceae</taxon>
        <taxon>Rhizobium/Agrobacterium group</taxon>
        <taxon>Rhizobium</taxon>
    </lineage>
</organism>
<sequence length="130" mass="13816">MEKSLLAASPALVNHIGQVDMSPGHCRYTCHEVCAVLHCNVRFRQPCSGHCHISDLWYGPGAGSWSIAPKYPCSSSRNGGQDLSPDVLRQCLVLPPGAIERNSERRFSFPPTGVCAGLSSHPVGGCAGEA</sequence>
<dbReference type="AlphaFoldDB" id="A0A1L5P699"/>
<accession>A0A1L5P699</accession>
<reference evidence="1 2" key="1">
    <citation type="submission" date="2016-09" db="EMBL/GenBank/DDBJ databases">
        <title>The complete genome sequences of Rhizobium gallicum, symbiovars gallicum and phaseoli, symbionts associated to common bean (Phaseolus vulgaris).</title>
        <authorList>
            <person name="Bustos P."/>
            <person name="Santamaria R.I."/>
            <person name="Perez-Carrascal O.M."/>
            <person name="Juarez S."/>
            <person name="Lozano L."/>
            <person name="Martinez-Flores I."/>
            <person name="Martinez-Romero E."/>
            <person name="Cevallos M."/>
            <person name="Romero D."/>
            <person name="Davila G."/>
            <person name="Gonzalez V."/>
        </authorList>
    </citation>
    <scope>NUCLEOTIDE SEQUENCE [LARGE SCALE GENOMIC DNA]</scope>
    <source>
        <strain evidence="1 2">8C-3</strain>
    </source>
</reference>
<proteinExistence type="predicted"/>